<evidence type="ECO:0000313" key="2">
    <source>
        <dbReference type="Proteomes" id="UP000499080"/>
    </source>
</evidence>
<dbReference type="EMBL" id="BGPR01054771">
    <property type="protein sequence ID" value="GBO31460.1"/>
    <property type="molecule type" value="Genomic_DNA"/>
</dbReference>
<dbReference type="Proteomes" id="UP000499080">
    <property type="component" value="Unassembled WGS sequence"/>
</dbReference>
<dbReference type="AlphaFoldDB" id="A0A4Y2W5P9"/>
<name>A0A4Y2W5P9_ARAVE</name>
<reference evidence="1 2" key="1">
    <citation type="journal article" date="2019" name="Sci. Rep.">
        <title>Orb-weaving spider Araneus ventricosus genome elucidates the spidroin gene catalogue.</title>
        <authorList>
            <person name="Kono N."/>
            <person name="Nakamura H."/>
            <person name="Ohtoshi R."/>
            <person name="Moran D.A.P."/>
            <person name="Shinohara A."/>
            <person name="Yoshida Y."/>
            <person name="Fujiwara M."/>
            <person name="Mori M."/>
            <person name="Tomita M."/>
            <person name="Arakawa K."/>
        </authorList>
    </citation>
    <scope>NUCLEOTIDE SEQUENCE [LARGE SCALE GENOMIC DNA]</scope>
</reference>
<accession>A0A4Y2W5P9</accession>
<organism evidence="1 2">
    <name type="scientific">Araneus ventricosus</name>
    <name type="common">Orbweaver spider</name>
    <name type="synonym">Epeira ventricosa</name>
    <dbReference type="NCBI Taxonomy" id="182803"/>
    <lineage>
        <taxon>Eukaryota</taxon>
        <taxon>Metazoa</taxon>
        <taxon>Ecdysozoa</taxon>
        <taxon>Arthropoda</taxon>
        <taxon>Chelicerata</taxon>
        <taxon>Arachnida</taxon>
        <taxon>Araneae</taxon>
        <taxon>Araneomorphae</taxon>
        <taxon>Entelegynae</taxon>
        <taxon>Araneoidea</taxon>
        <taxon>Araneidae</taxon>
        <taxon>Araneus</taxon>
    </lineage>
</organism>
<proteinExistence type="predicted"/>
<comment type="caution">
    <text evidence="1">The sequence shown here is derived from an EMBL/GenBank/DDBJ whole genome shotgun (WGS) entry which is preliminary data.</text>
</comment>
<evidence type="ECO:0008006" key="3">
    <source>
        <dbReference type="Google" id="ProtNLM"/>
    </source>
</evidence>
<evidence type="ECO:0000313" key="1">
    <source>
        <dbReference type="EMBL" id="GBO31460.1"/>
    </source>
</evidence>
<protein>
    <recommendedName>
        <fullName evidence="3">ATP-dependent DNA helicase</fullName>
    </recommendedName>
</protein>
<gene>
    <name evidence="1" type="ORF">AVEN_173016_1</name>
</gene>
<sequence length="186" mass="21843">MSLLDESRWKKHGERYAMVITDDRENAARLRSSMHDREQCCSRRLWTSMSMMHRETSYTSWVNRNFRCFEKKRQYKHRNGDDCVTSIFSDASKICTVLSNGMITLNGEFCKIVQSTEELIGKIYPELQVNIGNREWLYERVILTQATETVEQINQYVTNGGRYNRISIDKYGNGQLTSNLIFCRVP</sequence>
<keyword evidence="2" id="KW-1185">Reference proteome</keyword>